<gene>
    <name evidence="3" type="ordered locus">Ethha_2253</name>
</gene>
<evidence type="ECO:0000313" key="3">
    <source>
        <dbReference type="EMBL" id="ADU27767.1"/>
    </source>
</evidence>
<dbReference type="EMBL" id="CP002400">
    <property type="protein sequence ID" value="ADU27767.1"/>
    <property type="molecule type" value="Genomic_DNA"/>
</dbReference>
<dbReference type="KEGG" id="eha:Ethha_2253"/>
<dbReference type="AlphaFoldDB" id="E6U4G0"/>
<keyword evidence="1" id="KW-1133">Transmembrane helix</keyword>
<reference evidence="3 4" key="1">
    <citation type="submission" date="2010-12" db="EMBL/GenBank/DDBJ databases">
        <title>Complete sequence of Ethanoligenens harbinense YUAN-3.</title>
        <authorList>
            <person name="Lucas S."/>
            <person name="Copeland A."/>
            <person name="Lapidus A."/>
            <person name="Cheng J.-F."/>
            <person name="Bruce D."/>
            <person name="Goodwin L."/>
            <person name="Pitluck S."/>
            <person name="Chertkov O."/>
            <person name="Misra M."/>
            <person name="Detter J.C."/>
            <person name="Han C."/>
            <person name="Tapia R."/>
            <person name="Land M."/>
            <person name="Hauser L."/>
            <person name="Jeffries C."/>
            <person name="Kyrpides N."/>
            <person name="Ivanova N."/>
            <person name="Mikhailova N."/>
            <person name="Wang A."/>
            <person name="Mouttaki H."/>
            <person name="He Z."/>
            <person name="Zhou J."/>
            <person name="Hemme C.L."/>
            <person name="Woyke T."/>
        </authorList>
    </citation>
    <scope>NUCLEOTIDE SEQUENCE [LARGE SCALE GENOMIC DNA]</scope>
    <source>
        <strain evidence="4">DSM 18485 / JCM 12961 / CGMCC 1.5033 / YUAN-3</strain>
    </source>
</reference>
<accession>E6U4G0</accession>
<dbReference type="RefSeq" id="WP_013486115.1">
    <property type="nucleotide sequence ID" value="NC_014828.1"/>
</dbReference>
<keyword evidence="4" id="KW-1185">Reference proteome</keyword>
<feature type="domain" description="FMN-binding" evidence="2">
    <location>
        <begin position="72"/>
        <end position="146"/>
    </location>
</feature>
<dbReference type="eggNOG" id="COG3976">
    <property type="taxonomic scope" value="Bacteria"/>
</dbReference>
<evidence type="ECO:0000259" key="2">
    <source>
        <dbReference type="SMART" id="SM00900"/>
    </source>
</evidence>
<proteinExistence type="predicted"/>
<evidence type="ECO:0000256" key="1">
    <source>
        <dbReference type="SAM" id="Phobius"/>
    </source>
</evidence>
<dbReference type="GO" id="GO:0016020">
    <property type="term" value="C:membrane"/>
    <property type="evidence" value="ECO:0007669"/>
    <property type="project" value="InterPro"/>
</dbReference>
<evidence type="ECO:0000313" key="4">
    <source>
        <dbReference type="Proteomes" id="UP000001551"/>
    </source>
</evidence>
<keyword evidence="1" id="KW-0812">Transmembrane</keyword>
<organism evidence="3 4">
    <name type="scientific">Ethanoligenens harbinense (strain DSM 18485 / JCM 12961 / CGMCC 1.5033 / YUAN-3)</name>
    <dbReference type="NCBI Taxonomy" id="663278"/>
    <lineage>
        <taxon>Bacteria</taxon>
        <taxon>Bacillati</taxon>
        <taxon>Bacillota</taxon>
        <taxon>Clostridia</taxon>
        <taxon>Eubacteriales</taxon>
        <taxon>Oscillospiraceae</taxon>
        <taxon>Ethanoligenens</taxon>
    </lineage>
</organism>
<dbReference type="InterPro" id="IPR007329">
    <property type="entry name" value="FMN-bd"/>
</dbReference>
<dbReference type="Pfam" id="PF04205">
    <property type="entry name" value="FMN_bind"/>
    <property type="match status" value="1"/>
</dbReference>
<name>E6U4G0_ETHHY</name>
<dbReference type="STRING" id="663278.Ethha_2253"/>
<dbReference type="Proteomes" id="UP000001551">
    <property type="component" value="Chromosome"/>
</dbReference>
<dbReference type="SMART" id="SM00900">
    <property type="entry name" value="FMN_bind"/>
    <property type="match status" value="1"/>
</dbReference>
<dbReference type="HOGENOM" id="CLU_096350_0_1_9"/>
<protein>
    <submittedName>
        <fullName evidence="3">FMN-binding domain protein</fullName>
    </submittedName>
</protein>
<sequence>MEETRKTGANTKSKRSIIIKITIAVVIVALAAGLYFAATYMAQLQEYKKRIAEISITNVDLSKIPDGSYTGSYDAIMIAAKVRVDVSDHAIKGIDILYHKNERGKKAEAVVNEVKSAQSLKVDTITGATNSSKVLLKAMQNALNSGLKA</sequence>
<dbReference type="Gene3D" id="3.90.1010.20">
    <property type="match status" value="1"/>
</dbReference>
<feature type="transmembrane region" description="Helical" evidence="1">
    <location>
        <begin position="21"/>
        <end position="42"/>
    </location>
</feature>
<keyword evidence="1" id="KW-0472">Membrane</keyword>
<dbReference type="GO" id="GO:0010181">
    <property type="term" value="F:FMN binding"/>
    <property type="evidence" value="ECO:0007669"/>
    <property type="project" value="InterPro"/>
</dbReference>